<dbReference type="InterPro" id="IPR000838">
    <property type="entry name" value="RNA_pol_sigma70_ECF_CS"/>
</dbReference>
<dbReference type="NCBIfam" id="TIGR02937">
    <property type="entry name" value="sigma70-ECF"/>
    <property type="match status" value="1"/>
</dbReference>
<dbReference type="GO" id="GO:0006950">
    <property type="term" value="P:response to stress"/>
    <property type="evidence" value="ECO:0007669"/>
    <property type="project" value="UniProtKB-ARBA"/>
</dbReference>
<dbReference type="PROSITE" id="PS01063">
    <property type="entry name" value="SIGMA70_ECF"/>
    <property type="match status" value="1"/>
</dbReference>
<evidence type="ECO:0000256" key="2">
    <source>
        <dbReference type="ARBA" id="ARBA00023015"/>
    </source>
</evidence>
<dbReference type="InterPro" id="IPR036388">
    <property type="entry name" value="WH-like_DNA-bd_sf"/>
</dbReference>
<dbReference type="PANTHER" id="PTHR43133">
    <property type="entry name" value="RNA POLYMERASE ECF-TYPE SIGMA FACTO"/>
    <property type="match status" value="1"/>
</dbReference>
<comment type="similarity">
    <text evidence="1 6">Belongs to the sigma-70 factor family. ECF subfamily.</text>
</comment>
<evidence type="ECO:0000259" key="7">
    <source>
        <dbReference type="Pfam" id="PF04542"/>
    </source>
</evidence>
<dbReference type="GO" id="GO:0006352">
    <property type="term" value="P:DNA-templated transcription initiation"/>
    <property type="evidence" value="ECO:0007669"/>
    <property type="project" value="InterPro"/>
</dbReference>
<dbReference type="InterPro" id="IPR014284">
    <property type="entry name" value="RNA_pol_sigma-70_dom"/>
</dbReference>
<keyword evidence="4 6" id="KW-0238">DNA-binding</keyword>
<evidence type="ECO:0000259" key="8">
    <source>
        <dbReference type="Pfam" id="PF08281"/>
    </source>
</evidence>
<proteinExistence type="inferred from homology"/>
<evidence type="ECO:0000256" key="1">
    <source>
        <dbReference type="ARBA" id="ARBA00010641"/>
    </source>
</evidence>
<dbReference type="CDD" id="cd06171">
    <property type="entry name" value="Sigma70_r4"/>
    <property type="match status" value="1"/>
</dbReference>
<keyword evidence="3 6" id="KW-0731">Sigma factor</keyword>
<evidence type="ECO:0000256" key="3">
    <source>
        <dbReference type="ARBA" id="ARBA00023082"/>
    </source>
</evidence>
<keyword evidence="10" id="KW-1185">Reference proteome</keyword>
<dbReference type="Pfam" id="PF08281">
    <property type="entry name" value="Sigma70_r4_2"/>
    <property type="match status" value="1"/>
</dbReference>
<dbReference type="InterPro" id="IPR013324">
    <property type="entry name" value="RNA_pol_sigma_r3/r4-like"/>
</dbReference>
<dbReference type="Gene3D" id="1.10.1740.10">
    <property type="match status" value="1"/>
</dbReference>
<dbReference type="Pfam" id="PF04542">
    <property type="entry name" value="Sigma70_r2"/>
    <property type="match status" value="1"/>
</dbReference>
<dbReference type="InterPro" id="IPR013249">
    <property type="entry name" value="RNA_pol_sigma70_r4_t2"/>
</dbReference>
<dbReference type="Gene3D" id="1.10.10.10">
    <property type="entry name" value="Winged helix-like DNA-binding domain superfamily/Winged helix DNA-binding domain"/>
    <property type="match status" value="1"/>
</dbReference>
<name>A0A3S0RJW6_9BACI</name>
<evidence type="ECO:0000313" key="10">
    <source>
        <dbReference type="Proteomes" id="UP000287910"/>
    </source>
</evidence>
<dbReference type="AlphaFoldDB" id="A0A3S0RJW6"/>
<dbReference type="InterPro" id="IPR007627">
    <property type="entry name" value="RNA_pol_sigma70_r2"/>
</dbReference>
<evidence type="ECO:0000256" key="4">
    <source>
        <dbReference type="ARBA" id="ARBA00023125"/>
    </source>
</evidence>
<reference evidence="9 10" key="1">
    <citation type="submission" date="2018-12" db="EMBL/GenBank/DDBJ databases">
        <title>Lysinibacillus antri sp. nov., isolated from a cave soil.</title>
        <authorList>
            <person name="Narsing Rao M.P."/>
            <person name="Zhang H."/>
            <person name="Dong Z.-Y."/>
            <person name="Niu X.-K."/>
            <person name="Zhang K."/>
            <person name="Fang B.-Z."/>
            <person name="Kang Y.-Q."/>
            <person name="Xiao M."/>
            <person name="Li W.-J."/>
        </authorList>
    </citation>
    <scope>NUCLEOTIDE SEQUENCE [LARGE SCALE GENOMIC DNA]</scope>
    <source>
        <strain evidence="9 10">SYSU K30002</strain>
    </source>
</reference>
<dbReference type="GO" id="GO:0003677">
    <property type="term" value="F:DNA binding"/>
    <property type="evidence" value="ECO:0007669"/>
    <property type="project" value="UniProtKB-KW"/>
</dbReference>
<dbReference type="InterPro" id="IPR039425">
    <property type="entry name" value="RNA_pol_sigma-70-like"/>
</dbReference>
<dbReference type="GO" id="GO:0016987">
    <property type="term" value="F:sigma factor activity"/>
    <property type="evidence" value="ECO:0007669"/>
    <property type="project" value="UniProtKB-KW"/>
</dbReference>
<comment type="caution">
    <text evidence="9">The sequence shown here is derived from an EMBL/GenBank/DDBJ whole genome shotgun (WGS) entry which is preliminary data.</text>
</comment>
<evidence type="ECO:0000256" key="5">
    <source>
        <dbReference type="ARBA" id="ARBA00023163"/>
    </source>
</evidence>
<dbReference type="SUPFAM" id="SSF88946">
    <property type="entry name" value="Sigma2 domain of RNA polymerase sigma factors"/>
    <property type="match status" value="1"/>
</dbReference>
<sequence length="175" mass="20921">MFVYSCREGGKVLERLYRAHNRSIFKYIFYLVQNETIAEDLLQDTFLKAYKNYDHFRNEASELTWLRKVARNVVYDYLRRKRIIQFIPFIQSHEQIVQDSAIAYIVENENRKELFYALSKLKVSYREVLVLRKIEQLSIEETAEVLGWSTDKVKNTQRAALKALRGIWKGVEEDE</sequence>
<gene>
    <name evidence="9" type="ORF">EK386_07625</name>
</gene>
<feature type="domain" description="RNA polymerase sigma-70 region 2" evidence="7">
    <location>
        <begin position="16"/>
        <end position="82"/>
    </location>
</feature>
<evidence type="ECO:0000256" key="6">
    <source>
        <dbReference type="RuleBase" id="RU000716"/>
    </source>
</evidence>
<keyword evidence="2 6" id="KW-0805">Transcription regulation</keyword>
<dbReference type="Proteomes" id="UP000287910">
    <property type="component" value="Unassembled WGS sequence"/>
</dbReference>
<keyword evidence="5 6" id="KW-0804">Transcription</keyword>
<feature type="domain" description="RNA polymerase sigma factor 70 region 4 type 2" evidence="8">
    <location>
        <begin position="114"/>
        <end position="164"/>
    </location>
</feature>
<organism evidence="9 10">
    <name type="scientific">Lysinibacillus antri</name>
    <dbReference type="NCBI Taxonomy" id="2498145"/>
    <lineage>
        <taxon>Bacteria</taxon>
        <taxon>Bacillati</taxon>
        <taxon>Bacillota</taxon>
        <taxon>Bacilli</taxon>
        <taxon>Bacillales</taxon>
        <taxon>Bacillaceae</taxon>
        <taxon>Lysinibacillus</taxon>
    </lineage>
</organism>
<dbReference type="PANTHER" id="PTHR43133:SF8">
    <property type="entry name" value="RNA POLYMERASE SIGMA FACTOR HI_1459-RELATED"/>
    <property type="match status" value="1"/>
</dbReference>
<accession>A0A3S0RJW6</accession>
<dbReference type="InterPro" id="IPR013325">
    <property type="entry name" value="RNA_pol_sigma_r2"/>
</dbReference>
<dbReference type="SUPFAM" id="SSF88659">
    <property type="entry name" value="Sigma3 and sigma4 domains of RNA polymerase sigma factors"/>
    <property type="match status" value="1"/>
</dbReference>
<protein>
    <recommendedName>
        <fullName evidence="6">RNA polymerase sigma factor</fullName>
    </recommendedName>
</protein>
<dbReference type="EMBL" id="RYYR01000008">
    <property type="protein sequence ID" value="RUL53988.1"/>
    <property type="molecule type" value="Genomic_DNA"/>
</dbReference>
<evidence type="ECO:0000313" key="9">
    <source>
        <dbReference type="EMBL" id="RUL53988.1"/>
    </source>
</evidence>